<dbReference type="InterPro" id="IPR017868">
    <property type="entry name" value="Filamin/ABP280_repeat-like"/>
</dbReference>
<keyword evidence="3" id="KW-1185">Reference proteome</keyword>
<proteinExistence type="predicted"/>
<reference evidence="2" key="1">
    <citation type="submission" date="2021-10" db="EMBL/GenBank/DDBJ databases">
        <title>The complete genome sequence of Leeia sp. TBRC 13508.</title>
        <authorList>
            <person name="Charoenyingcharoen P."/>
            <person name="Yukphan P."/>
        </authorList>
    </citation>
    <scope>NUCLEOTIDE SEQUENCE</scope>
    <source>
        <strain evidence="2">TBRC 13508</strain>
    </source>
</reference>
<protein>
    <submittedName>
        <fullName evidence="2">Uncharacterized protein</fullName>
    </submittedName>
</protein>
<comment type="caution">
    <text evidence="2">The sequence shown here is derived from an EMBL/GenBank/DDBJ whole genome shotgun (WGS) entry which is preliminary data.</text>
</comment>
<dbReference type="PROSITE" id="PS50194">
    <property type="entry name" value="FILAMIN_REPEAT"/>
    <property type="match status" value="1"/>
</dbReference>
<dbReference type="Proteomes" id="UP001165395">
    <property type="component" value="Unassembled WGS sequence"/>
</dbReference>
<evidence type="ECO:0000313" key="2">
    <source>
        <dbReference type="EMBL" id="MCB6184070.1"/>
    </source>
</evidence>
<evidence type="ECO:0000313" key="3">
    <source>
        <dbReference type="Proteomes" id="UP001165395"/>
    </source>
</evidence>
<name>A0ABS8D792_9NEIS</name>
<feature type="chain" id="PRO_5045444890" evidence="1">
    <location>
        <begin position="21"/>
        <end position="158"/>
    </location>
</feature>
<dbReference type="EMBL" id="JAJBZT010000005">
    <property type="protein sequence ID" value="MCB6184070.1"/>
    <property type="molecule type" value="Genomic_DNA"/>
</dbReference>
<keyword evidence="1" id="KW-0732">Signal</keyword>
<dbReference type="RefSeq" id="WP_227180849.1">
    <property type="nucleotide sequence ID" value="NZ_JAJBZT010000005.1"/>
</dbReference>
<sequence>MIKNWKWMLLSWLICLPAFASNLAVSTPSFLVKQFGYYADNQFIESDNVPYVIGQDYGWRMQVTPNIQSIWIEEKFTLPKAPATWGDDVPSNNFRISADRKTATVRLNLFPQDGWIYHDWTIAKGDPTGQHQINVFYNGKLIAAFPFEIQANPKGEDQ</sequence>
<evidence type="ECO:0000256" key="1">
    <source>
        <dbReference type="SAM" id="SignalP"/>
    </source>
</evidence>
<organism evidence="2 3">
    <name type="scientific">Leeia speluncae</name>
    <dbReference type="NCBI Taxonomy" id="2884804"/>
    <lineage>
        <taxon>Bacteria</taxon>
        <taxon>Pseudomonadati</taxon>
        <taxon>Pseudomonadota</taxon>
        <taxon>Betaproteobacteria</taxon>
        <taxon>Neisseriales</taxon>
        <taxon>Leeiaceae</taxon>
        <taxon>Leeia</taxon>
    </lineage>
</organism>
<accession>A0ABS8D792</accession>
<gene>
    <name evidence="2" type="ORF">LIN78_10985</name>
</gene>
<feature type="signal peptide" evidence="1">
    <location>
        <begin position="1"/>
        <end position="20"/>
    </location>
</feature>